<feature type="transmembrane region" description="Helical" evidence="1">
    <location>
        <begin position="12"/>
        <end position="31"/>
    </location>
</feature>
<keyword evidence="1" id="KW-1133">Transmembrane helix</keyword>
<keyword evidence="1" id="KW-0812">Transmembrane</keyword>
<keyword evidence="1" id="KW-0472">Membrane</keyword>
<accession>A0A2M4DBD1</accession>
<sequence length="111" mass="12492">MHLLRMELEARLPVVIILIAAILTTAVVTGIHREVVEVVVEVVEVLLVNRTMAKLAAPFNDPTQRTNTMGGDRPLVSSIGNRKDHRMVVCGDGNRVVRKHLQEHRRKMLQI</sequence>
<organism evidence="2">
    <name type="scientific">Anopheles darlingi</name>
    <name type="common">Mosquito</name>
    <dbReference type="NCBI Taxonomy" id="43151"/>
    <lineage>
        <taxon>Eukaryota</taxon>
        <taxon>Metazoa</taxon>
        <taxon>Ecdysozoa</taxon>
        <taxon>Arthropoda</taxon>
        <taxon>Hexapoda</taxon>
        <taxon>Insecta</taxon>
        <taxon>Pterygota</taxon>
        <taxon>Neoptera</taxon>
        <taxon>Endopterygota</taxon>
        <taxon>Diptera</taxon>
        <taxon>Nematocera</taxon>
        <taxon>Culicoidea</taxon>
        <taxon>Culicidae</taxon>
        <taxon>Anophelinae</taxon>
        <taxon>Anopheles</taxon>
    </lineage>
</organism>
<dbReference type="EMBL" id="GGFL01010722">
    <property type="protein sequence ID" value="MBW74900.1"/>
    <property type="molecule type" value="Transcribed_RNA"/>
</dbReference>
<reference evidence="2" key="1">
    <citation type="submission" date="2018-01" db="EMBL/GenBank/DDBJ databases">
        <title>An insight into the sialome of Amazonian anophelines.</title>
        <authorList>
            <person name="Ribeiro J.M."/>
            <person name="Scarpassa V."/>
            <person name="Calvo E."/>
        </authorList>
    </citation>
    <scope>NUCLEOTIDE SEQUENCE</scope>
</reference>
<evidence type="ECO:0000256" key="1">
    <source>
        <dbReference type="SAM" id="Phobius"/>
    </source>
</evidence>
<protein>
    <submittedName>
        <fullName evidence="2">Putative secreted protein</fullName>
    </submittedName>
</protein>
<evidence type="ECO:0000313" key="2">
    <source>
        <dbReference type="EMBL" id="MBW74900.1"/>
    </source>
</evidence>
<proteinExistence type="predicted"/>
<name>A0A2M4DBD1_ANODA</name>
<dbReference type="AlphaFoldDB" id="A0A2M4DBD1"/>